<feature type="transmembrane region" description="Helical" evidence="6">
    <location>
        <begin position="60"/>
        <end position="80"/>
    </location>
</feature>
<evidence type="ECO:0000313" key="8">
    <source>
        <dbReference type="Proteomes" id="UP001594351"/>
    </source>
</evidence>
<comment type="subcellular location">
    <subcellularLocation>
        <location evidence="1">Membrane</location>
        <topology evidence="1">Multi-pass membrane protein</topology>
    </subcellularLocation>
</comment>
<keyword evidence="8" id="KW-1185">Reference proteome</keyword>
<evidence type="ECO:0000256" key="6">
    <source>
        <dbReference type="RuleBase" id="RU004379"/>
    </source>
</evidence>
<gene>
    <name evidence="7" type="ORF">ACFL27_11380</name>
</gene>
<protein>
    <submittedName>
        <fullName evidence="7">Bax inhibitor-1 family protein</fullName>
    </submittedName>
</protein>
<organism evidence="7 8">
    <name type="scientific">candidate division CSSED10-310 bacterium</name>
    <dbReference type="NCBI Taxonomy" id="2855610"/>
    <lineage>
        <taxon>Bacteria</taxon>
        <taxon>Bacteria division CSSED10-310</taxon>
    </lineage>
</organism>
<keyword evidence="3 6" id="KW-0812">Transmembrane</keyword>
<dbReference type="Proteomes" id="UP001594351">
    <property type="component" value="Unassembled WGS sequence"/>
</dbReference>
<comment type="caution">
    <text evidence="7">The sequence shown here is derived from an EMBL/GenBank/DDBJ whole genome shotgun (WGS) entry which is preliminary data.</text>
</comment>
<name>A0ABV6YX85_UNCC1</name>
<accession>A0ABV6YX85</accession>
<comment type="similarity">
    <text evidence="2 6">Belongs to the BI1 family.</text>
</comment>
<evidence type="ECO:0000256" key="5">
    <source>
        <dbReference type="ARBA" id="ARBA00023136"/>
    </source>
</evidence>
<feature type="transmembrane region" description="Helical" evidence="6">
    <location>
        <begin position="154"/>
        <end position="172"/>
    </location>
</feature>
<keyword evidence="5 6" id="KW-0472">Membrane</keyword>
<feature type="transmembrane region" description="Helical" evidence="6">
    <location>
        <begin position="121"/>
        <end position="142"/>
    </location>
</feature>
<evidence type="ECO:0000313" key="7">
    <source>
        <dbReference type="EMBL" id="MFC1850785.1"/>
    </source>
</evidence>
<evidence type="ECO:0000256" key="3">
    <source>
        <dbReference type="ARBA" id="ARBA00022692"/>
    </source>
</evidence>
<keyword evidence="4 6" id="KW-1133">Transmembrane helix</keyword>
<feature type="transmembrane region" description="Helical" evidence="6">
    <location>
        <begin position="92"/>
        <end position="115"/>
    </location>
</feature>
<evidence type="ECO:0000256" key="4">
    <source>
        <dbReference type="ARBA" id="ARBA00022989"/>
    </source>
</evidence>
<dbReference type="EMBL" id="JBHPBY010000124">
    <property type="protein sequence ID" value="MFC1850785.1"/>
    <property type="molecule type" value="Genomic_DNA"/>
</dbReference>
<dbReference type="PANTHER" id="PTHR23291">
    <property type="entry name" value="BAX INHIBITOR-RELATED"/>
    <property type="match status" value="1"/>
</dbReference>
<evidence type="ECO:0000256" key="2">
    <source>
        <dbReference type="ARBA" id="ARBA00010350"/>
    </source>
</evidence>
<sequence>MNNEYSMAQAGPMPVMALGVDARATFINRTYMHLLGAIIGFTLIEIFLFTSGLAEVLARAMLGVNWLIILGAFMIVSWLASHTAHKTESLGLQYAALGGFVLAEAIIFVPLLYVAHFYAPGVIQSAALVTLLGFLGLTGVAFYTRKDFSFLGSLLRWGFMVAIVLIVAGVLFGFQLGTFFSVAMIAFAGGAILYDTSNVLHHYPEDRYVGAALELFASVALMFWYILRLFMSRD</sequence>
<feature type="transmembrane region" description="Helical" evidence="6">
    <location>
        <begin position="208"/>
        <end position="227"/>
    </location>
</feature>
<reference evidence="7 8" key="1">
    <citation type="submission" date="2024-09" db="EMBL/GenBank/DDBJ databases">
        <title>Laminarin stimulates single cell rates of sulfate reduction while oxygen inhibits transcriptomic activity in coastal marine sediment.</title>
        <authorList>
            <person name="Lindsay M."/>
            <person name="Orcutt B."/>
            <person name="Emerson D."/>
            <person name="Stepanauskas R."/>
            <person name="D'Angelo T."/>
        </authorList>
    </citation>
    <scope>NUCLEOTIDE SEQUENCE [LARGE SCALE GENOMIC DNA]</scope>
    <source>
        <strain evidence="7">SAG AM-311-K15</strain>
    </source>
</reference>
<feature type="transmembrane region" description="Helical" evidence="6">
    <location>
        <begin position="31"/>
        <end position="54"/>
    </location>
</feature>
<proteinExistence type="inferred from homology"/>
<dbReference type="InterPro" id="IPR006214">
    <property type="entry name" value="Bax_inhibitor_1-related"/>
</dbReference>
<dbReference type="Pfam" id="PF01027">
    <property type="entry name" value="Bax1-I"/>
    <property type="match status" value="1"/>
</dbReference>
<dbReference type="PANTHER" id="PTHR23291:SF50">
    <property type="entry name" value="PROTEIN LIFEGUARD 4"/>
    <property type="match status" value="1"/>
</dbReference>
<evidence type="ECO:0000256" key="1">
    <source>
        <dbReference type="ARBA" id="ARBA00004141"/>
    </source>
</evidence>